<accession>A0A6G1VS01</accession>
<dbReference type="AlphaFoldDB" id="A0A6G1VS01"/>
<reference evidence="2 3" key="1">
    <citation type="submission" date="2019-09" db="EMBL/GenBank/DDBJ databases">
        <title>Distinct polysaccharide growth profiles of human intestinal Prevotella copri isolates.</title>
        <authorList>
            <person name="Fehlner-Peach H."/>
            <person name="Magnabosco C."/>
            <person name="Raghavan V."/>
            <person name="Scher J.U."/>
            <person name="Tett A."/>
            <person name="Cox L.M."/>
            <person name="Gottsegen C."/>
            <person name="Watters A."/>
            <person name="Wiltshire- Gordon J.D."/>
            <person name="Segata N."/>
            <person name="Bonneau R."/>
            <person name="Littman D.R."/>
        </authorList>
    </citation>
    <scope>NUCLEOTIDE SEQUENCE [LARGE SCALE GENOMIC DNA]</scope>
    <source>
        <strain evidence="3">iAA917</strain>
    </source>
</reference>
<dbReference type="Proteomes" id="UP000477980">
    <property type="component" value="Unassembled WGS sequence"/>
</dbReference>
<feature type="region of interest" description="Disordered" evidence="1">
    <location>
        <begin position="227"/>
        <end position="246"/>
    </location>
</feature>
<gene>
    <name evidence="2" type="ORF">F7D25_13190</name>
</gene>
<name>A0A6G1VS01_9BACT</name>
<protein>
    <submittedName>
        <fullName evidence="2">Uncharacterized protein</fullName>
    </submittedName>
</protein>
<dbReference type="EMBL" id="VZAH01000127">
    <property type="protein sequence ID" value="MQP15344.1"/>
    <property type="molecule type" value="Genomic_DNA"/>
</dbReference>
<evidence type="ECO:0000313" key="2">
    <source>
        <dbReference type="EMBL" id="MQP15344.1"/>
    </source>
</evidence>
<sequence>MEAVEERRTFEKVMRNLERVGTILRAAFEEFGGVDANSLSTAKEIVGNLDKIEDKEGYLDSFINDWLELPDFRPILEKWIKRACSLYEYNCMDKCVKFEPEQLGEDYEEITDIYEQWRNSIIYWLCEHLRKGEMVDLKDGTIYLKEHPETGGNEDLTEYQKECFVKLINAGYMHKVGDGYRYEWHKSKALLAYTMEKIFCKNGTDKFPETMLNNMFGRTRLGQARSQLCNSRNPPRGAEGVNKALL</sequence>
<dbReference type="OrthoDB" id="1003623at2"/>
<proteinExistence type="predicted"/>
<evidence type="ECO:0000256" key="1">
    <source>
        <dbReference type="SAM" id="MobiDB-lite"/>
    </source>
</evidence>
<comment type="caution">
    <text evidence="2">The sequence shown here is derived from an EMBL/GenBank/DDBJ whole genome shotgun (WGS) entry which is preliminary data.</text>
</comment>
<dbReference type="RefSeq" id="WP_153089952.1">
    <property type="nucleotide sequence ID" value="NZ_JAPDUU010000001.1"/>
</dbReference>
<evidence type="ECO:0000313" key="3">
    <source>
        <dbReference type="Proteomes" id="UP000477980"/>
    </source>
</evidence>
<organism evidence="2 3">
    <name type="scientific">Segatella copri</name>
    <dbReference type="NCBI Taxonomy" id="165179"/>
    <lineage>
        <taxon>Bacteria</taxon>
        <taxon>Pseudomonadati</taxon>
        <taxon>Bacteroidota</taxon>
        <taxon>Bacteroidia</taxon>
        <taxon>Bacteroidales</taxon>
        <taxon>Prevotellaceae</taxon>
        <taxon>Segatella</taxon>
    </lineage>
</organism>